<feature type="chain" id="PRO_5047085895" description="Cell surface protein" evidence="1">
    <location>
        <begin position="17"/>
        <end position="354"/>
    </location>
</feature>
<dbReference type="InterPro" id="IPR011045">
    <property type="entry name" value="N2O_reductase_N"/>
</dbReference>
<feature type="signal peptide" evidence="1">
    <location>
        <begin position="1"/>
        <end position="16"/>
    </location>
</feature>
<evidence type="ECO:0008006" key="4">
    <source>
        <dbReference type="Google" id="ProtNLM"/>
    </source>
</evidence>
<dbReference type="NCBIfam" id="TIGR02276">
    <property type="entry name" value="beta_rpt_yvtn"/>
    <property type="match status" value="1"/>
</dbReference>
<dbReference type="PROSITE" id="PS51257">
    <property type="entry name" value="PROKAR_LIPOPROTEIN"/>
    <property type="match status" value="1"/>
</dbReference>
<keyword evidence="3" id="KW-1185">Reference proteome</keyword>
<gene>
    <name evidence="2" type="ORF">GCM10023172_29730</name>
</gene>
<dbReference type="Proteomes" id="UP001501243">
    <property type="component" value="Unassembled WGS sequence"/>
</dbReference>
<organism evidence="2 3">
    <name type="scientific">Hymenobacter ginsengisoli</name>
    <dbReference type="NCBI Taxonomy" id="1051626"/>
    <lineage>
        <taxon>Bacteria</taxon>
        <taxon>Pseudomonadati</taxon>
        <taxon>Bacteroidota</taxon>
        <taxon>Cytophagia</taxon>
        <taxon>Cytophagales</taxon>
        <taxon>Hymenobacteraceae</taxon>
        <taxon>Hymenobacter</taxon>
    </lineage>
</organism>
<dbReference type="RefSeq" id="WP_208129657.1">
    <property type="nucleotide sequence ID" value="NZ_BAABGQ010000006.1"/>
</dbReference>
<keyword evidence="1" id="KW-0732">Signal</keyword>
<dbReference type="Gene3D" id="2.130.10.10">
    <property type="entry name" value="YVTN repeat-like/Quinoprotein amine dehydrogenase"/>
    <property type="match status" value="1"/>
</dbReference>
<proteinExistence type="predicted"/>
<evidence type="ECO:0000313" key="2">
    <source>
        <dbReference type="EMBL" id="GAA4503992.1"/>
    </source>
</evidence>
<dbReference type="PANTHER" id="PTHR47197:SF3">
    <property type="entry name" value="DIHYDRO-HEME D1 DEHYDROGENASE"/>
    <property type="match status" value="1"/>
</dbReference>
<accession>A0ABP8QIG3</accession>
<dbReference type="InterPro" id="IPR015943">
    <property type="entry name" value="WD40/YVTN_repeat-like_dom_sf"/>
</dbReference>
<dbReference type="InterPro" id="IPR011964">
    <property type="entry name" value="YVTN_b-propeller_repeat"/>
</dbReference>
<dbReference type="EMBL" id="BAABGQ010000006">
    <property type="protein sequence ID" value="GAA4503992.1"/>
    <property type="molecule type" value="Genomic_DNA"/>
</dbReference>
<evidence type="ECO:0000313" key="3">
    <source>
        <dbReference type="Proteomes" id="UP001501243"/>
    </source>
</evidence>
<name>A0ABP8QIG3_9BACT</name>
<comment type="caution">
    <text evidence="2">The sequence shown here is derived from an EMBL/GenBank/DDBJ whole genome shotgun (WGS) entry which is preliminary data.</text>
</comment>
<dbReference type="SUPFAM" id="SSF50974">
    <property type="entry name" value="Nitrous oxide reductase, N-terminal domain"/>
    <property type="match status" value="1"/>
</dbReference>
<dbReference type="InterPro" id="IPR031815">
    <property type="entry name" value="DUF5074"/>
</dbReference>
<reference evidence="3" key="1">
    <citation type="journal article" date="2019" name="Int. J. Syst. Evol. Microbiol.">
        <title>The Global Catalogue of Microorganisms (GCM) 10K type strain sequencing project: providing services to taxonomists for standard genome sequencing and annotation.</title>
        <authorList>
            <consortium name="The Broad Institute Genomics Platform"/>
            <consortium name="The Broad Institute Genome Sequencing Center for Infectious Disease"/>
            <person name="Wu L."/>
            <person name="Ma J."/>
        </authorList>
    </citation>
    <scope>NUCLEOTIDE SEQUENCE [LARGE SCALE GENOMIC DNA]</scope>
    <source>
        <strain evidence="3">JCM 17841</strain>
    </source>
</reference>
<dbReference type="Pfam" id="PF16819">
    <property type="entry name" value="DUF5074"/>
    <property type="match status" value="1"/>
</dbReference>
<evidence type="ECO:0000256" key="1">
    <source>
        <dbReference type="SAM" id="SignalP"/>
    </source>
</evidence>
<protein>
    <recommendedName>
        <fullName evidence="4">Cell surface protein</fullName>
    </recommendedName>
</protein>
<dbReference type="PANTHER" id="PTHR47197">
    <property type="entry name" value="PROTEIN NIRF"/>
    <property type="match status" value="1"/>
</dbReference>
<dbReference type="InterPro" id="IPR051200">
    <property type="entry name" value="Host-pathogen_enzymatic-act"/>
</dbReference>
<sequence>MKRLLLALALGATALAGCDPKHSPDPVPTASSTYVLSEGQFGKGDGAVSAFNTITKAITVDAFGAANNGAKLGDVVQDMGIVGTRGYVCVNASGKVEVVSLPDFKSVATITKIPQVRYFASTSATRGYVTSWRGPYTNYLPGKVIVLNLSTNTVIDSITVGRCPEQLTVLNGKLYVPNSYDNTISVIDASTNQVTSTVTVGDGPRNVVADQAGNIWALCSGFTVYNSSPPYNVISSTPASLVRFAPASPSTLLTLPFSSGSPHQLRTSPDKTQLYYSYGGAEYQMSTSATALPTTPFIRRDFNGFAIDSRDNTIYGAVSTGYTTNGYFLHYPAGGGKVIDSVTVKVGPSGFVFY</sequence>